<dbReference type="VEuPathDB" id="VectorBase:AMEC021856"/>
<accession>A0A182UK37</accession>
<reference evidence="2" key="2">
    <citation type="submission" date="2020-05" db="UniProtKB">
        <authorList>
            <consortium name="EnsemblMetazoa"/>
        </authorList>
    </citation>
    <scope>IDENTIFICATION</scope>
    <source>
        <strain evidence="2">CM1001059</strain>
    </source>
</reference>
<protein>
    <submittedName>
        <fullName evidence="2">Uncharacterized protein</fullName>
    </submittedName>
</protein>
<dbReference type="AlphaFoldDB" id="A0A182UK37"/>
<reference evidence="3" key="1">
    <citation type="submission" date="2014-01" db="EMBL/GenBank/DDBJ databases">
        <title>The Genome Sequence of Anopheles melas CM1001059_A (V2).</title>
        <authorList>
            <consortium name="The Broad Institute Genomics Platform"/>
            <person name="Neafsey D.E."/>
            <person name="Besansky N."/>
            <person name="Howell P."/>
            <person name="Walton C."/>
            <person name="Young S.K."/>
            <person name="Zeng Q."/>
            <person name="Gargeya S."/>
            <person name="Fitzgerald M."/>
            <person name="Haas B."/>
            <person name="Abouelleil A."/>
            <person name="Allen A.W."/>
            <person name="Alvarado L."/>
            <person name="Arachchi H.M."/>
            <person name="Berlin A.M."/>
            <person name="Chapman S.B."/>
            <person name="Gainer-Dewar J."/>
            <person name="Goldberg J."/>
            <person name="Griggs A."/>
            <person name="Gujja S."/>
            <person name="Hansen M."/>
            <person name="Howarth C."/>
            <person name="Imamovic A."/>
            <person name="Ireland A."/>
            <person name="Larimer J."/>
            <person name="McCowan C."/>
            <person name="Murphy C."/>
            <person name="Pearson M."/>
            <person name="Poon T.W."/>
            <person name="Priest M."/>
            <person name="Roberts A."/>
            <person name="Saif S."/>
            <person name="Shea T."/>
            <person name="Sisk P."/>
            <person name="Sykes S."/>
            <person name="Wortman J."/>
            <person name="Nusbaum C."/>
            <person name="Birren B."/>
        </authorList>
    </citation>
    <scope>NUCLEOTIDE SEQUENCE [LARGE SCALE GENOMIC DNA]</scope>
    <source>
        <strain evidence="3">CM1001059</strain>
    </source>
</reference>
<proteinExistence type="predicted"/>
<sequence>TGGFICVDVLCEVDGSTLRRLGCTSTRAESSDSTVSSLSDDDSTSRSYSASRSSRKHRSRVIFSNRFWLALRSLYIVRKSVTNVTDSSSSLSSSPPLLTSTAEADSVISVGSGLPRCAVDSSLSIDISGFGGCGSSLSIDMSGFRCCASSFISTD</sequence>
<feature type="region of interest" description="Disordered" evidence="1">
    <location>
        <begin position="30"/>
        <end position="51"/>
    </location>
</feature>
<keyword evidence="3" id="KW-1185">Reference proteome</keyword>
<organism evidence="2 3">
    <name type="scientific">Anopheles melas</name>
    <dbReference type="NCBI Taxonomy" id="34690"/>
    <lineage>
        <taxon>Eukaryota</taxon>
        <taxon>Metazoa</taxon>
        <taxon>Ecdysozoa</taxon>
        <taxon>Arthropoda</taxon>
        <taxon>Hexapoda</taxon>
        <taxon>Insecta</taxon>
        <taxon>Pterygota</taxon>
        <taxon>Neoptera</taxon>
        <taxon>Endopterygota</taxon>
        <taxon>Diptera</taxon>
        <taxon>Nematocera</taxon>
        <taxon>Culicoidea</taxon>
        <taxon>Culicidae</taxon>
        <taxon>Anophelinae</taxon>
        <taxon>Anopheles</taxon>
    </lineage>
</organism>
<evidence type="ECO:0000313" key="2">
    <source>
        <dbReference type="EnsemblMetazoa" id="AMEC021856-PA"/>
    </source>
</evidence>
<evidence type="ECO:0000256" key="1">
    <source>
        <dbReference type="SAM" id="MobiDB-lite"/>
    </source>
</evidence>
<dbReference type="Proteomes" id="UP000075902">
    <property type="component" value="Unassembled WGS sequence"/>
</dbReference>
<name>A0A182UK37_9DIPT</name>
<evidence type="ECO:0000313" key="3">
    <source>
        <dbReference type="Proteomes" id="UP000075902"/>
    </source>
</evidence>
<dbReference type="EnsemblMetazoa" id="AMEC021856-RA">
    <property type="protein sequence ID" value="AMEC021856-PA"/>
    <property type="gene ID" value="AMEC021856"/>
</dbReference>